<protein>
    <submittedName>
        <fullName evidence="8">PilC/PilY family type IV pilus protein</fullName>
    </submittedName>
</protein>
<sequence length="1190" mass="127002">MARINTSYKNQPQQRANFKFAALGFSVLTAAGGSNALELPDQPILSSAGTEPNIMLFMDNSGSMATFELGYYDASYSYADCPASLALETSRFTPGRDPDNGVYQDIVARVDSDGLAYFTYTKSIGGRNGGTETYDFQWGTSTTGGERYPVACFASGASYDLSPVVGVTNYQTFDGNQLNYYFSNATQTGPDYWAGDRKAGSGTRMDITKMAGETLINSLTNKRIGLAAFEQVPVGQETPENGGAKILVGIDDIDTEVKTGYTQREAIIDQIYSMMAEGFTPIGESLSDITRYYVTGHDNERVTLYNNDASRTNTALTKQVFDTKPAYATGVAKPGSDDDSIITESCQKNYVIALTDGEPNETGLVSSYLTGRNGSGNGPFTGYDKKDSNYAEYGYTARNNLIRRDVGSLDDVTMAMYDIDLRPDLSGNEPINISTFFVGGFDTSLQDSKVLARAASNGVGGAPEGIVYPALNQEELEEAFRTIFALVDSDSGSRSTVSFNAGSIDSSTALYQATYDFAGTQWVGDVEAFAYNKSGTGSLFSTTAAWSANDKLTARVKDVLPGADDRDIITLSGFSDSNGTSVRKGIAFTADNASSFSAELQGDLDGDGSNSDTLGKVVNYVRGAEFPGEYRNRVDGGLGILGDIINSSPAEIGAPESDYPDYSAKAALPFGDANSSYSAFYKSNENRASVVYVGANDGMLHAFDGDVSTGGKELFAYVPSMLADSSSEIEGLFYLTDQNYQHRFYVDGAIGVSDVFIDPAGGTNKSWRTVLMGALGLGGKGLYALDVTDPSSFSESSAEDIVLWEFDGRDSSPATGDPDMGHIFSEPKITMMNDGRFAVVVGNGANSTNGSAVLFIIFIEAGADGSWDVDDWIKIDTGSTGNNGLSAPALVDFDGDRVVDRIYAGDLNGQLWGFDVSSTDSSEWKAAHGSTPLFTATNSSGVAQAITSAPLVVKNEQTAYAGNEPNVLVLFGTGQLIEEADIGSAEEQTFYGIWDRGVGGLDRSALLQRKLVNASNANGVVIGRKIDDQSPYSDPIAWFDDANQDQYGWYMPLPDTGERVTIQPSLLLGTIFFFSSVPQESTCSAGGYGYLNFISAQGTATRTPIYDFNNDGVIDADDSDFVSQKTPGRKGLPAGSKFIGSGEAQNVPCSSGSGFYQAYSTIDGAIHYRWVCPESSTGTGRMAWQELFGE</sequence>
<dbReference type="AlphaFoldDB" id="A0AAV3TYD5"/>
<keyword evidence="4" id="KW-0479">Metal-binding</keyword>
<evidence type="ECO:0000313" key="8">
    <source>
        <dbReference type="EMBL" id="GAA4932745.1"/>
    </source>
</evidence>
<dbReference type="Proteomes" id="UP001409585">
    <property type="component" value="Unassembled WGS sequence"/>
</dbReference>
<evidence type="ECO:0000256" key="5">
    <source>
        <dbReference type="ARBA" id="ARBA00022837"/>
    </source>
</evidence>
<comment type="subcellular location">
    <subcellularLocation>
        <location evidence="1">Fimbrium</location>
    </subcellularLocation>
</comment>
<keyword evidence="9" id="KW-1185">Reference proteome</keyword>
<gene>
    <name evidence="8" type="ORF">GCM10025791_06610</name>
</gene>
<dbReference type="EMBL" id="BAABLX010000006">
    <property type="protein sequence ID" value="GAA4932745.1"/>
    <property type="molecule type" value="Genomic_DNA"/>
</dbReference>
<feature type="domain" description="PilY1 beta-propeller" evidence="7">
    <location>
        <begin position="641"/>
        <end position="998"/>
    </location>
</feature>
<comment type="similarity">
    <text evidence="2">Belongs to the PilY1 family.</text>
</comment>
<evidence type="ECO:0000256" key="2">
    <source>
        <dbReference type="ARBA" id="ARBA00008387"/>
    </source>
</evidence>
<evidence type="ECO:0000256" key="1">
    <source>
        <dbReference type="ARBA" id="ARBA00004561"/>
    </source>
</evidence>
<dbReference type="SUPFAM" id="SSF50998">
    <property type="entry name" value="Quinoprotein alcohol dehydrogenase-like"/>
    <property type="match status" value="1"/>
</dbReference>
<dbReference type="GO" id="GO:0046872">
    <property type="term" value="F:metal ion binding"/>
    <property type="evidence" value="ECO:0007669"/>
    <property type="project" value="UniProtKB-KW"/>
</dbReference>
<dbReference type="InterPro" id="IPR036465">
    <property type="entry name" value="vWFA_dom_sf"/>
</dbReference>
<evidence type="ECO:0000313" key="9">
    <source>
        <dbReference type="Proteomes" id="UP001409585"/>
    </source>
</evidence>
<evidence type="ECO:0000256" key="3">
    <source>
        <dbReference type="ARBA" id="ARBA00022558"/>
    </source>
</evidence>
<proteinExistence type="inferred from homology"/>
<keyword evidence="5" id="KW-0106">Calcium</keyword>
<dbReference type="InterPro" id="IPR011047">
    <property type="entry name" value="Quinoprotein_ADH-like_sf"/>
</dbReference>
<dbReference type="GO" id="GO:0009289">
    <property type="term" value="C:pilus"/>
    <property type="evidence" value="ECO:0007669"/>
    <property type="project" value="UniProtKB-SubCell"/>
</dbReference>
<accession>A0AAV3TYD5</accession>
<comment type="caution">
    <text evidence="8">The sequence shown here is derived from an EMBL/GenBank/DDBJ whole genome shotgun (WGS) entry which is preliminary data.</text>
</comment>
<dbReference type="RefSeq" id="WP_345417023.1">
    <property type="nucleotide sequence ID" value="NZ_AP031496.1"/>
</dbReference>
<dbReference type="InterPro" id="IPR008707">
    <property type="entry name" value="B-propeller_PilY1"/>
</dbReference>
<evidence type="ECO:0000256" key="6">
    <source>
        <dbReference type="ARBA" id="ARBA00023263"/>
    </source>
</evidence>
<keyword evidence="3" id="KW-1029">Fimbrium biogenesis</keyword>
<organism evidence="8 9">
    <name type="scientific">Halioxenophilus aromaticivorans</name>
    <dbReference type="NCBI Taxonomy" id="1306992"/>
    <lineage>
        <taxon>Bacteria</taxon>
        <taxon>Pseudomonadati</taxon>
        <taxon>Pseudomonadota</taxon>
        <taxon>Gammaproteobacteria</taxon>
        <taxon>Alteromonadales</taxon>
        <taxon>Alteromonadaceae</taxon>
        <taxon>Halioxenophilus</taxon>
    </lineage>
</organism>
<name>A0AAV3TYD5_9ALTE</name>
<evidence type="ECO:0000259" key="7">
    <source>
        <dbReference type="Pfam" id="PF05567"/>
    </source>
</evidence>
<keyword evidence="6" id="KW-0281">Fimbrium</keyword>
<reference evidence="9" key="1">
    <citation type="journal article" date="2019" name="Int. J. Syst. Evol. Microbiol.">
        <title>The Global Catalogue of Microorganisms (GCM) 10K type strain sequencing project: providing services to taxonomists for standard genome sequencing and annotation.</title>
        <authorList>
            <consortium name="The Broad Institute Genomics Platform"/>
            <consortium name="The Broad Institute Genome Sequencing Center for Infectious Disease"/>
            <person name="Wu L."/>
            <person name="Ma J."/>
        </authorList>
    </citation>
    <scope>NUCLEOTIDE SEQUENCE [LARGE SCALE GENOMIC DNA]</scope>
    <source>
        <strain evidence="9">JCM 19134</strain>
    </source>
</reference>
<dbReference type="Gene3D" id="3.40.50.410">
    <property type="entry name" value="von Willebrand factor, type A domain"/>
    <property type="match status" value="1"/>
</dbReference>
<dbReference type="Pfam" id="PF05567">
    <property type="entry name" value="T4P_PilY1"/>
    <property type="match status" value="1"/>
</dbReference>
<evidence type="ECO:0000256" key="4">
    <source>
        <dbReference type="ARBA" id="ARBA00022723"/>
    </source>
</evidence>